<reference evidence="10" key="1">
    <citation type="journal article" date="2021" name="PeerJ">
        <title>Extensive microbial diversity within the chicken gut microbiome revealed by metagenomics and culture.</title>
        <authorList>
            <person name="Gilroy R."/>
            <person name="Ravi A."/>
            <person name="Getino M."/>
            <person name="Pursley I."/>
            <person name="Horton D.L."/>
            <person name="Alikhan N.F."/>
            <person name="Baker D."/>
            <person name="Gharbi K."/>
            <person name="Hall N."/>
            <person name="Watson M."/>
            <person name="Adriaenssens E.M."/>
            <person name="Foster-Nyarko E."/>
            <person name="Jarju S."/>
            <person name="Secka A."/>
            <person name="Antonio M."/>
            <person name="Oren A."/>
            <person name="Chaudhuri R.R."/>
            <person name="La Ragione R."/>
            <person name="Hildebrand F."/>
            <person name="Pallen M.J."/>
        </authorList>
    </citation>
    <scope>NUCLEOTIDE SEQUENCE</scope>
    <source>
        <strain evidence="10">5032</strain>
    </source>
</reference>
<dbReference type="Pfam" id="PF00576">
    <property type="entry name" value="Transthyretin"/>
    <property type="match status" value="1"/>
</dbReference>
<dbReference type="Proteomes" id="UP000823821">
    <property type="component" value="Unassembled WGS sequence"/>
</dbReference>
<evidence type="ECO:0000313" key="10">
    <source>
        <dbReference type="EMBL" id="HJA78356.1"/>
    </source>
</evidence>
<dbReference type="InterPro" id="IPR036817">
    <property type="entry name" value="Transthyretin/HIU_hydrolase_sf"/>
</dbReference>
<evidence type="ECO:0000259" key="9">
    <source>
        <dbReference type="Pfam" id="PF00576"/>
    </source>
</evidence>
<evidence type="ECO:0000256" key="1">
    <source>
        <dbReference type="ARBA" id="ARBA00001043"/>
    </source>
</evidence>
<evidence type="ECO:0000256" key="7">
    <source>
        <dbReference type="RuleBase" id="RU361270"/>
    </source>
</evidence>
<gene>
    <name evidence="10" type="primary">uraH</name>
    <name evidence="10" type="ORF">H9784_02110</name>
</gene>
<comment type="caution">
    <text evidence="10">The sequence shown here is derived from an EMBL/GenBank/DDBJ whole genome shotgun (WGS) entry which is preliminary data.</text>
</comment>
<dbReference type="NCBIfam" id="TIGR02962">
    <property type="entry name" value="hdxy_isourate"/>
    <property type="match status" value="1"/>
</dbReference>
<comment type="similarity">
    <text evidence="3 7">Belongs to the transthyretin family. 5-hydroxyisourate hydrolase subfamily.</text>
</comment>
<feature type="signal peptide" evidence="8">
    <location>
        <begin position="1"/>
        <end position="21"/>
    </location>
</feature>
<keyword evidence="6 7" id="KW-0378">Hydrolase</keyword>
<evidence type="ECO:0000256" key="8">
    <source>
        <dbReference type="SAM" id="SignalP"/>
    </source>
</evidence>
<dbReference type="InterPro" id="IPR014306">
    <property type="entry name" value="Hydroxyisourate_hydrolase"/>
</dbReference>
<evidence type="ECO:0000313" key="11">
    <source>
        <dbReference type="Proteomes" id="UP000823821"/>
    </source>
</evidence>
<evidence type="ECO:0000256" key="4">
    <source>
        <dbReference type="ARBA" id="ARBA00011881"/>
    </source>
</evidence>
<comment type="catalytic activity">
    <reaction evidence="1 7">
        <text>5-hydroxyisourate + H2O = 5-hydroxy-2-oxo-4-ureido-2,5-dihydro-1H-imidazole-5-carboxylate + H(+)</text>
        <dbReference type="Rhea" id="RHEA:23736"/>
        <dbReference type="ChEBI" id="CHEBI:15377"/>
        <dbReference type="ChEBI" id="CHEBI:15378"/>
        <dbReference type="ChEBI" id="CHEBI:18072"/>
        <dbReference type="ChEBI" id="CHEBI:58639"/>
        <dbReference type="EC" id="3.5.2.17"/>
    </reaction>
</comment>
<dbReference type="CDD" id="cd05822">
    <property type="entry name" value="TLP_HIUase"/>
    <property type="match status" value="1"/>
</dbReference>
<evidence type="ECO:0000256" key="2">
    <source>
        <dbReference type="ARBA" id="ARBA00002704"/>
    </source>
</evidence>
<dbReference type="EC" id="3.5.2.17" evidence="7"/>
<dbReference type="EMBL" id="DWZD01000015">
    <property type="protein sequence ID" value="HJA78356.1"/>
    <property type="molecule type" value="Genomic_DNA"/>
</dbReference>
<comment type="subunit">
    <text evidence="4 7">Homotetramer.</text>
</comment>
<dbReference type="PANTHER" id="PTHR10395:SF7">
    <property type="entry name" value="5-HYDROXYISOURATE HYDROLASE"/>
    <property type="match status" value="1"/>
</dbReference>
<organism evidence="10 11">
    <name type="scientific">Candidatus Desulfovibrio intestinavium</name>
    <dbReference type="NCBI Taxonomy" id="2838534"/>
    <lineage>
        <taxon>Bacteria</taxon>
        <taxon>Pseudomonadati</taxon>
        <taxon>Thermodesulfobacteriota</taxon>
        <taxon>Desulfovibrionia</taxon>
        <taxon>Desulfovibrionales</taxon>
        <taxon>Desulfovibrionaceae</taxon>
        <taxon>Desulfovibrio</taxon>
    </lineage>
</organism>
<proteinExistence type="inferred from homology"/>
<feature type="chain" id="PRO_5039159297" description="5-hydroxyisourate hydrolase" evidence="8">
    <location>
        <begin position="22"/>
        <end position="136"/>
    </location>
</feature>
<sequence>MKYAVQLCLALILLLAGVSHAQADAYQLSTHILDVSRGKPVPGAEIVLFKIDTSKDIWVKVAQGRTDEHGRVSDFLPGTGNDGIYKLRFEVAPYFKAQNQPSIYPFVEVIFSIEGTEHYHIPITMSANGYGTYRGN</sequence>
<dbReference type="Gene3D" id="2.60.40.180">
    <property type="entry name" value="Transthyretin/hydroxyisourate hydrolase domain"/>
    <property type="match status" value="1"/>
</dbReference>
<keyword evidence="8" id="KW-0732">Signal</keyword>
<keyword evidence="5 7" id="KW-0659">Purine metabolism</keyword>
<dbReference type="AlphaFoldDB" id="A0A9D2HKF5"/>
<feature type="domain" description="Transthyretin/hydroxyisourate hydrolase" evidence="9">
    <location>
        <begin position="28"/>
        <end position="135"/>
    </location>
</feature>
<dbReference type="InterPro" id="IPR023416">
    <property type="entry name" value="Transthyretin/HIU_hydrolase_d"/>
</dbReference>
<dbReference type="GO" id="GO:0006144">
    <property type="term" value="P:purine nucleobase metabolic process"/>
    <property type="evidence" value="ECO:0007669"/>
    <property type="project" value="UniProtKB-KW"/>
</dbReference>
<evidence type="ECO:0000256" key="5">
    <source>
        <dbReference type="ARBA" id="ARBA00022631"/>
    </source>
</evidence>
<evidence type="ECO:0000256" key="3">
    <source>
        <dbReference type="ARBA" id="ARBA00009850"/>
    </source>
</evidence>
<dbReference type="SUPFAM" id="SSF49472">
    <property type="entry name" value="Transthyretin (synonym: prealbumin)"/>
    <property type="match status" value="1"/>
</dbReference>
<name>A0A9D2HKF5_9BACT</name>
<reference evidence="10" key="2">
    <citation type="submission" date="2021-04" db="EMBL/GenBank/DDBJ databases">
        <authorList>
            <person name="Gilroy R."/>
        </authorList>
    </citation>
    <scope>NUCLEOTIDE SEQUENCE</scope>
    <source>
        <strain evidence="10">5032</strain>
    </source>
</reference>
<accession>A0A9D2HKF5</accession>
<dbReference type="PANTHER" id="PTHR10395">
    <property type="entry name" value="URICASE AND TRANSTHYRETIN-RELATED"/>
    <property type="match status" value="1"/>
</dbReference>
<protein>
    <recommendedName>
        <fullName evidence="7">5-hydroxyisourate hydrolase</fullName>
        <shortName evidence="7">HIU hydrolase</shortName>
        <shortName evidence="7">HIUHase</shortName>
        <ecNumber evidence="7">3.5.2.17</ecNumber>
    </recommendedName>
</protein>
<dbReference type="GO" id="GO:0033971">
    <property type="term" value="F:hydroxyisourate hydrolase activity"/>
    <property type="evidence" value="ECO:0007669"/>
    <property type="project" value="UniProtKB-EC"/>
</dbReference>
<comment type="function">
    <text evidence="2">Catalyzes the hydrolysis of 5-hydroxyisourate (HIU) to 2-oxo-4-hydroxy-4-carboxy-5-ureidoimidazoline (OHCU).</text>
</comment>
<evidence type="ECO:0000256" key="6">
    <source>
        <dbReference type="ARBA" id="ARBA00022801"/>
    </source>
</evidence>